<proteinExistence type="inferred from homology"/>
<feature type="binding site" evidence="5">
    <location>
        <position position="219"/>
    </location>
    <ligand>
        <name>FAD</name>
        <dbReference type="ChEBI" id="CHEBI:57692"/>
    </ligand>
</feature>
<evidence type="ECO:0000256" key="3">
    <source>
        <dbReference type="ARBA" id="ARBA00022630"/>
    </source>
</evidence>
<feature type="domain" description="Glucose-methanol-choline oxidoreductase N-terminal" evidence="7">
    <location>
        <begin position="82"/>
        <end position="105"/>
    </location>
</feature>
<keyword evidence="4 5" id="KW-0274">FAD</keyword>
<dbReference type="SUPFAM" id="SSF54373">
    <property type="entry name" value="FAD-linked reductases, C-terminal domain"/>
    <property type="match status" value="1"/>
</dbReference>
<dbReference type="PROSITE" id="PS00623">
    <property type="entry name" value="GMC_OXRED_1"/>
    <property type="match status" value="1"/>
</dbReference>
<dbReference type="InterPro" id="IPR000172">
    <property type="entry name" value="GMC_OxRdtase_N"/>
</dbReference>
<dbReference type="PANTHER" id="PTHR11552">
    <property type="entry name" value="GLUCOSE-METHANOL-CHOLINE GMC OXIDOREDUCTASE"/>
    <property type="match status" value="1"/>
</dbReference>
<dbReference type="InterPro" id="IPR036188">
    <property type="entry name" value="FAD/NAD-bd_sf"/>
</dbReference>
<evidence type="ECO:0000256" key="5">
    <source>
        <dbReference type="PIRSR" id="PIRSR000137-2"/>
    </source>
</evidence>
<dbReference type="Proteomes" id="UP000316449">
    <property type="component" value="Unassembled WGS sequence"/>
</dbReference>
<comment type="similarity">
    <text evidence="2 6">Belongs to the GMC oxidoreductase family.</text>
</comment>
<dbReference type="InterPro" id="IPR007867">
    <property type="entry name" value="GMC_OxRtase_C"/>
</dbReference>
<dbReference type="Pfam" id="PF05199">
    <property type="entry name" value="GMC_oxred_C"/>
    <property type="match status" value="1"/>
</dbReference>
<dbReference type="PIRSF" id="PIRSF000137">
    <property type="entry name" value="Alcohol_oxidase"/>
    <property type="match status" value="1"/>
</dbReference>
<comment type="cofactor">
    <cofactor evidence="1 5">
        <name>FAD</name>
        <dbReference type="ChEBI" id="CHEBI:57692"/>
    </cofactor>
</comment>
<protein>
    <submittedName>
        <fullName evidence="9">GMC oxidoreductase</fullName>
    </submittedName>
</protein>
<accession>A0A520MRD6</accession>
<organism evidence="9 10">
    <name type="scientific">SAR86 cluster bacterium</name>
    <dbReference type="NCBI Taxonomy" id="2030880"/>
    <lineage>
        <taxon>Bacteria</taxon>
        <taxon>Pseudomonadati</taxon>
        <taxon>Pseudomonadota</taxon>
        <taxon>Gammaproteobacteria</taxon>
        <taxon>SAR86 cluster</taxon>
    </lineage>
</organism>
<dbReference type="PROSITE" id="PS51257">
    <property type="entry name" value="PROKAR_LIPOPROTEIN"/>
    <property type="match status" value="1"/>
</dbReference>
<keyword evidence="3 6" id="KW-0285">Flavoprotein</keyword>
<evidence type="ECO:0000313" key="10">
    <source>
        <dbReference type="Proteomes" id="UP000316449"/>
    </source>
</evidence>
<dbReference type="PROSITE" id="PS00624">
    <property type="entry name" value="GMC_OXRED_2"/>
    <property type="match status" value="1"/>
</dbReference>
<evidence type="ECO:0000313" key="9">
    <source>
        <dbReference type="EMBL" id="RZO23779.1"/>
    </source>
</evidence>
<dbReference type="AlphaFoldDB" id="A0A520MRD6"/>
<sequence>MKFSHKYIIIGAGSAGCVLANRLSENPDNSVLIIEAGPMDNYSSIKMPLAASSLFKNKKYGWGYETEPEKNLNNRTINWPRGKTLGGSSSINGMLYIRGQAEDYQEWEKAGNKGWGYRDLMKYFVALENNQNHEDQYHGNFGSLWVETYEPILEASRSFLNACKKYGLTKNNDFNGEDQEGYGRYQVNIKNGQRFSASDAFLKPVLDRPNLDLLTNTLVEKIITSNKKAIGVKIKNKNGINIIGCTSEIVLCGGSINSPQILMLSGIGPKENLLNHNISVVQDLPGVGKNLQDHLTVNISYKIDKLKTFSELMKPLGMIKNLFEFFSQNKGLMTYPASDIGVFFKTNDKVKTPNAQIHFAPGAGKYNKNGAMKPSSGITASVCNLRPKSRGHLELASSNPSDAPKIFANYLEDHEDMQWMIEGVEKTREIFQTAPMKELEAKELQPGIKCNNKADIEAFIRNESLSVYHPIGTCKMGETKECVVDDQLKVKGISGLRVADASIFPSIISGNTNATCNVIGAKCADLILNKR</sequence>
<dbReference type="EMBL" id="SHBK01000029">
    <property type="protein sequence ID" value="RZO23779.1"/>
    <property type="molecule type" value="Genomic_DNA"/>
</dbReference>
<dbReference type="InterPro" id="IPR012132">
    <property type="entry name" value="GMC_OxRdtase"/>
</dbReference>
<dbReference type="PANTHER" id="PTHR11552:SF147">
    <property type="entry name" value="CHOLINE DEHYDROGENASE, MITOCHONDRIAL"/>
    <property type="match status" value="1"/>
</dbReference>
<evidence type="ECO:0000259" key="8">
    <source>
        <dbReference type="PROSITE" id="PS00624"/>
    </source>
</evidence>
<comment type="caution">
    <text evidence="9">The sequence shown here is derived from an EMBL/GenBank/DDBJ whole genome shotgun (WGS) entry which is preliminary data.</text>
</comment>
<dbReference type="Gene3D" id="3.50.50.60">
    <property type="entry name" value="FAD/NAD(P)-binding domain"/>
    <property type="match status" value="1"/>
</dbReference>
<evidence type="ECO:0000256" key="2">
    <source>
        <dbReference type="ARBA" id="ARBA00010790"/>
    </source>
</evidence>
<evidence type="ECO:0000256" key="4">
    <source>
        <dbReference type="ARBA" id="ARBA00022827"/>
    </source>
</evidence>
<gene>
    <name evidence="9" type="ORF">EVA98_02455</name>
</gene>
<dbReference type="GO" id="GO:0016614">
    <property type="term" value="F:oxidoreductase activity, acting on CH-OH group of donors"/>
    <property type="evidence" value="ECO:0007669"/>
    <property type="project" value="InterPro"/>
</dbReference>
<dbReference type="Gene3D" id="3.30.560.10">
    <property type="entry name" value="Glucose Oxidase, domain 3"/>
    <property type="match status" value="1"/>
</dbReference>
<evidence type="ECO:0000259" key="7">
    <source>
        <dbReference type="PROSITE" id="PS00623"/>
    </source>
</evidence>
<dbReference type="Pfam" id="PF00732">
    <property type="entry name" value="GMC_oxred_N"/>
    <property type="match status" value="1"/>
</dbReference>
<evidence type="ECO:0000256" key="1">
    <source>
        <dbReference type="ARBA" id="ARBA00001974"/>
    </source>
</evidence>
<evidence type="ECO:0000256" key="6">
    <source>
        <dbReference type="RuleBase" id="RU003968"/>
    </source>
</evidence>
<dbReference type="SUPFAM" id="SSF51905">
    <property type="entry name" value="FAD/NAD(P)-binding domain"/>
    <property type="match status" value="1"/>
</dbReference>
<feature type="domain" description="Glucose-methanol-choline oxidoreductase N-terminal" evidence="8">
    <location>
        <begin position="254"/>
        <end position="268"/>
    </location>
</feature>
<name>A0A520MRD6_9GAMM</name>
<reference evidence="9 10" key="1">
    <citation type="submission" date="2019-02" db="EMBL/GenBank/DDBJ databases">
        <title>Prokaryotic population dynamics and viral predation in marine succession experiment using metagenomics: the confinement effect.</title>
        <authorList>
            <person name="Haro-Moreno J.M."/>
            <person name="Rodriguez-Valera F."/>
            <person name="Lopez-Perez M."/>
        </authorList>
    </citation>
    <scope>NUCLEOTIDE SEQUENCE [LARGE SCALE GENOMIC DNA]</scope>
    <source>
        <strain evidence="9">MED-G165</strain>
    </source>
</reference>
<dbReference type="GO" id="GO:0050660">
    <property type="term" value="F:flavin adenine dinucleotide binding"/>
    <property type="evidence" value="ECO:0007669"/>
    <property type="project" value="InterPro"/>
</dbReference>